<dbReference type="Pfam" id="PF01408">
    <property type="entry name" value="GFO_IDH_MocA"/>
    <property type="match status" value="1"/>
</dbReference>
<sequence>MSGFVGLLTRNYKAVNPPNPPKGPDALRFGILGAANIAPSALIIPARSHPEVVIAAVAARDKTKAEAFAKKHGIPKHYGGTTGYQDLLNDHDIDVIYNPLPNGLHFEWTAKALAAGKHVLLEKPSTDVAQEMQTLCDIAERRGLVLLEAFHYLFHPAVQRVKGIVDSGDLGKLKSISAKLAIPGQMKAFNDDDIRFKYELGGGIMMDMGCYPMSAARYLTGAEPTSVTSASSTLFHRDARVDTGTTASMVFPNDVSADLMCSVKLPGWGPFGFLPSMPQVIVTARCEGGTVELYNFVGPWIYHSITISPTSGPKRTEKAYAFKQGKGEAWWSTYRYQLEAFVDKIKGRTPQTWVSAEFSVGNMAAIEKVYEKTTLGVRPASSYRLPA</sequence>
<name>A0A4Y7Q9L5_9AGAM</name>
<dbReference type="Gene3D" id="3.30.360.10">
    <property type="entry name" value="Dihydrodipicolinate Reductase, domain 2"/>
    <property type="match status" value="1"/>
</dbReference>
<comment type="catalytic activity">
    <reaction evidence="5">
        <text>D-xylose + NADP(+) = D-xylono-1,5-lactone + NADPH + H(+)</text>
        <dbReference type="Rhea" id="RHEA:22000"/>
        <dbReference type="ChEBI" id="CHEBI:15378"/>
        <dbReference type="ChEBI" id="CHEBI:15867"/>
        <dbReference type="ChEBI" id="CHEBI:53455"/>
        <dbReference type="ChEBI" id="CHEBI:57783"/>
        <dbReference type="ChEBI" id="CHEBI:58349"/>
        <dbReference type="EC" id="1.1.1.179"/>
    </reaction>
</comment>
<dbReference type="InterPro" id="IPR055170">
    <property type="entry name" value="GFO_IDH_MocA-like_dom"/>
</dbReference>
<evidence type="ECO:0000313" key="9">
    <source>
        <dbReference type="Proteomes" id="UP000294933"/>
    </source>
</evidence>
<evidence type="ECO:0000256" key="1">
    <source>
        <dbReference type="ARBA" id="ARBA00010928"/>
    </source>
</evidence>
<dbReference type="InterPro" id="IPR000683">
    <property type="entry name" value="Gfo/Idh/MocA-like_OxRdtase_N"/>
</dbReference>
<dbReference type="OrthoDB" id="64915at2759"/>
<comment type="similarity">
    <text evidence="1">Belongs to the Gfo/Idh/MocA family.</text>
</comment>
<reference evidence="8 9" key="1">
    <citation type="submission" date="2018-06" db="EMBL/GenBank/DDBJ databases">
        <title>A transcriptomic atlas of mushroom development highlights an independent origin of complex multicellularity.</title>
        <authorList>
            <consortium name="DOE Joint Genome Institute"/>
            <person name="Krizsan K."/>
            <person name="Almasi E."/>
            <person name="Merenyi Z."/>
            <person name="Sahu N."/>
            <person name="Viragh M."/>
            <person name="Koszo T."/>
            <person name="Mondo S."/>
            <person name="Kiss B."/>
            <person name="Balint B."/>
            <person name="Kues U."/>
            <person name="Barry K."/>
            <person name="Hegedus J.C."/>
            <person name="Henrissat B."/>
            <person name="Johnson J."/>
            <person name="Lipzen A."/>
            <person name="Ohm R."/>
            <person name="Nagy I."/>
            <person name="Pangilinan J."/>
            <person name="Yan J."/>
            <person name="Xiong Y."/>
            <person name="Grigoriev I.V."/>
            <person name="Hibbett D.S."/>
            <person name="Nagy L.G."/>
        </authorList>
    </citation>
    <scope>NUCLEOTIDE SEQUENCE [LARGE SCALE GENOMIC DNA]</scope>
    <source>
        <strain evidence="8 9">SZMC22713</strain>
    </source>
</reference>
<protein>
    <recommendedName>
        <fullName evidence="3">D-xylose 1-dehydrogenase (NADP(+), D-xylono-1,5-lactone-forming)</fullName>
        <ecNumber evidence="3">1.1.1.179</ecNumber>
    </recommendedName>
    <alternativeName>
        <fullName evidence="4">D-xylose-NADP dehydrogenase</fullName>
    </alternativeName>
</protein>
<dbReference type="GO" id="GO:0000166">
    <property type="term" value="F:nucleotide binding"/>
    <property type="evidence" value="ECO:0007669"/>
    <property type="project" value="InterPro"/>
</dbReference>
<dbReference type="Gene3D" id="3.40.50.720">
    <property type="entry name" value="NAD(P)-binding Rossmann-like Domain"/>
    <property type="match status" value="1"/>
</dbReference>
<feature type="domain" description="GFO/IDH/MocA-like oxidoreductase" evidence="7">
    <location>
        <begin position="158"/>
        <end position="267"/>
    </location>
</feature>
<evidence type="ECO:0000259" key="7">
    <source>
        <dbReference type="Pfam" id="PF22725"/>
    </source>
</evidence>
<dbReference type="InterPro" id="IPR050984">
    <property type="entry name" value="Gfo/Idh/MocA_domain"/>
</dbReference>
<organism evidence="8 9">
    <name type="scientific">Rickenella mellea</name>
    <dbReference type="NCBI Taxonomy" id="50990"/>
    <lineage>
        <taxon>Eukaryota</taxon>
        <taxon>Fungi</taxon>
        <taxon>Dikarya</taxon>
        <taxon>Basidiomycota</taxon>
        <taxon>Agaricomycotina</taxon>
        <taxon>Agaricomycetes</taxon>
        <taxon>Hymenochaetales</taxon>
        <taxon>Rickenellaceae</taxon>
        <taxon>Rickenella</taxon>
    </lineage>
</organism>
<feature type="domain" description="Gfo/Idh/MocA-like oxidoreductase N-terminal" evidence="6">
    <location>
        <begin position="27"/>
        <end position="147"/>
    </location>
</feature>
<dbReference type="Pfam" id="PF22725">
    <property type="entry name" value="GFO_IDH_MocA_C3"/>
    <property type="match status" value="1"/>
</dbReference>
<dbReference type="SUPFAM" id="SSF55347">
    <property type="entry name" value="Glyceraldehyde-3-phosphate dehydrogenase-like, C-terminal domain"/>
    <property type="match status" value="1"/>
</dbReference>
<dbReference type="EMBL" id="ML170168">
    <property type="protein sequence ID" value="TDL23991.1"/>
    <property type="molecule type" value="Genomic_DNA"/>
</dbReference>
<evidence type="ECO:0000256" key="2">
    <source>
        <dbReference type="ARBA" id="ARBA00023002"/>
    </source>
</evidence>
<dbReference type="PANTHER" id="PTHR22604">
    <property type="entry name" value="OXIDOREDUCTASES"/>
    <property type="match status" value="1"/>
</dbReference>
<keyword evidence="9" id="KW-1185">Reference proteome</keyword>
<dbReference type="AlphaFoldDB" id="A0A4Y7Q9L5"/>
<dbReference type="STRING" id="50990.A0A4Y7Q9L5"/>
<proteinExistence type="inferred from homology"/>
<dbReference type="InterPro" id="IPR036291">
    <property type="entry name" value="NAD(P)-bd_dom_sf"/>
</dbReference>
<gene>
    <name evidence="8" type="ORF">BD410DRAFT_786689</name>
</gene>
<evidence type="ECO:0000256" key="4">
    <source>
        <dbReference type="ARBA" id="ARBA00042988"/>
    </source>
</evidence>
<evidence type="ECO:0000259" key="6">
    <source>
        <dbReference type="Pfam" id="PF01408"/>
    </source>
</evidence>
<dbReference type="SUPFAM" id="SSF51735">
    <property type="entry name" value="NAD(P)-binding Rossmann-fold domains"/>
    <property type="match status" value="1"/>
</dbReference>
<dbReference type="VEuPathDB" id="FungiDB:BD410DRAFT_786689"/>
<dbReference type="PANTHER" id="PTHR22604:SF105">
    <property type="entry name" value="TRANS-1,2-DIHYDROBENZENE-1,2-DIOL DEHYDROGENASE"/>
    <property type="match status" value="1"/>
</dbReference>
<evidence type="ECO:0000256" key="3">
    <source>
        <dbReference type="ARBA" id="ARBA00038984"/>
    </source>
</evidence>
<keyword evidence="2" id="KW-0560">Oxidoreductase</keyword>
<accession>A0A4Y7Q9L5</accession>
<dbReference type="GO" id="GO:0047837">
    <property type="term" value="F:D-xylose 1-dehydrogenase (NADP+) activity"/>
    <property type="evidence" value="ECO:0007669"/>
    <property type="project" value="UniProtKB-EC"/>
</dbReference>
<dbReference type="EC" id="1.1.1.179" evidence="3"/>
<evidence type="ECO:0000313" key="8">
    <source>
        <dbReference type="EMBL" id="TDL23991.1"/>
    </source>
</evidence>
<evidence type="ECO:0000256" key="5">
    <source>
        <dbReference type="ARBA" id="ARBA00049233"/>
    </source>
</evidence>
<dbReference type="Proteomes" id="UP000294933">
    <property type="component" value="Unassembled WGS sequence"/>
</dbReference>